<evidence type="ECO:0000256" key="4">
    <source>
        <dbReference type="ARBA" id="ARBA00022485"/>
    </source>
</evidence>
<evidence type="ECO:0000256" key="7">
    <source>
        <dbReference type="ARBA" id="ARBA00023014"/>
    </source>
</evidence>
<name>A0A850HLV0_9FIRM</name>
<dbReference type="Proteomes" id="UP000701680">
    <property type="component" value="Unassembled WGS sequence"/>
</dbReference>
<evidence type="ECO:0000256" key="6">
    <source>
        <dbReference type="ARBA" id="ARBA00023004"/>
    </source>
</evidence>
<dbReference type="AlphaFoldDB" id="A0A850HLV0"/>
<dbReference type="Proteomes" id="UP000528555">
    <property type="component" value="Unassembled WGS sequence"/>
</dbReference>
<protein>
    <recommendedName>
        <fullName evidence="3">Ferredoxin</fullName>
    </recommendedName>
</protein>
<dbReference type="InterPro" id="IPR029039">
    <property type="entry name" value="Flavoprotein-like_sf"/>
</dbReference>
<evidence type="ECO:0000313" key="9">
    <source>
        <dbReference type="EMBL" id="NSK15277.1"/>
    </source>
</evidence>
<evidence type="ECO:0000256" key="3">
    <source>
        <dbReference type="ARBA" id="ARBA00013529"/>
    </source>
</evidence>
<sequence length="247" mass="28030">MILYFTGTGNSRYIAKRMKEKTSDDMICINDRIKRKDTGSIAVSGDLIIVTPTYAWQIPTLVKEWLLQTTFVDVEHVWFVMNCGDSIGKADRHNQELCEKKNWTYMGTAQIVMPENYIAMFPVPDEKEAGKIIEAAEPAIEQAISCIQMTKKFPDRKGHFWDGLLSGLVNRLFYPLFVKATPFYVKDSCVGCGKCVSLCPLSNIRLEKEKPVWGSECTHCMACICSCPKEAIEYGKKSKGKPRYHCK</sequence>
<dbReference type="SUPFAM" id="SSF52218">
    <property type="entry name" value="Flavoproteins"/>
    <property type="match status" value="1"/>
</dbReference>
<reference evidence="11 12" key="1">
    <citation type="journal article" date="2020" name="Cell Host Microbe">
        <title>Functional and Genomic Variation between Human-Derived Isolates of Lachnospiraceae Reveals Inter- and Intra-Species Diversity.</title>
        <authorList>
            <person name="Sorbara M.T."/>
            <person name="Littmann E.R."/>
            <person name="Fontana E."/>
            <person name="Moody T.U."/>
            <person name="Kohout C.E."/>
            <person name="Gjonbalaj M."/>
            <person name="Eaton V."/>
            <person name="Seok R."/>
            <person name="Leiner I.M."/>
            <person name="Pamer E.G."/>
        </authorList>
    </citation>
    <scope>NUCLEOTIDE SEQUENCE [LARGE SCALE GENOMIC DNA]</scope>
    <source>
        <strain evidence="10 11">MSK.17.11</strain>
        <strain evidence="9 12">MSK.17.38</strain>
    </source>
</reference>
<organism evidence="10 11">
    <name type="scientific">Dorea phocaeensis</name>
    <dbReference type="NCBI Taxonomy" id="2040291"/>
    <lineage>
        <taxon>Bacteria</taxon>
        <taxon>Bacillati</taxon>
        <taxon>Bacillota</taxon>
        <taxon>Clostridia</taxon>
        <taxon>Lachnospirales</taxon>
        <taxon>Lachnospiraceae</taxon>
        <taxon>Dorea</taxon>
    </lineage>
</organism>
<reference evidence="10" key="2">
    <citation type="submission" date="2020-02" db="EMBL/GenBank/DDBJ databases">
        <authorList>
            <person name="Littmann E."/>
            <person name="Sorbara M."/>
        </authorList>
    </citation>
    <scope>NUCLEOTIDE SEQUENCE</scope>
    <source>
        <strain evidence="10">MSK.17.11</strain>
        <strain evidence="9">MSK.17.38</strain>
    </source>
</reference>
<comment type="function">
    <text evidence="2">Ferredoxins are iron-sulfur proteins that transfer electrons in a wide variety of metabolic reactions.</text>
</comment>
<dbReference type="InterPro" id="IPR017900">
    <property type="entry name" value="4Fe4S_Fe_S_CS"/>
</dbReference>
<evidence type="ECO:0000256" key="5">
    <source>
        <dbReference type="ARBA" id="ARBA00022723"/>
    </source>
</evidence>
<dbReference type="Gene3D" id="3.40.50.360">
    <property type="match status" value="1"/>
</dbReference>
<dbReference type="OrthoDB" id="9813995at2"/>
<evidence type="ECO:0000313" key="10">
    <source>
        <dbReference type="EMBL" id="NVH59050.1"/>
    </source>
</evidence>
<keyword evidence="6" id="KW-0408">Iron</keyword>
<gene>
    <name evidence="10" type="ORF">G5A66_10460</name>
    <name evidence="9" type="ORF">G5A75_10485</name>
</gene>
<dbReference type="PANTHER" id="PTHR24960">
    <property type="entry name" value="PHOTOSYSTEM I IRON-SULFUR CENTER-RELATED"/>
    <property type="match status" value="1"/>
</dbReference>
<evidence type="ECO:0000256" key="2">
    <source>
        <dbReference type="ARBA" id="ARBA00003532"/>
    </source>
</evidence>
<dbReference type="NCBIfam" id="NF038196">
    <property type="entry name" value="ferrodoxin_EFR1"/>
    <property type="match status" value="1"/>
</dbReference>
<comment type="caution">
    <text evidence="10">The sequence shown here is derived from an EMBL/GenBank/DDBJ whole genome shotgun (WGS) entry which is preliminary data.</text>
</comment>
<dbReference type="InterPro" id="IPR017896">
    <property type="entry name" value="4Fe4S_Fe-S-bd"/>
</dbReference>
<dbReference type="Pfam" id="PF00037">
    <property type="entry name" value="Fer4"/>
    <property type="match status" value="1"/>
</dbReference>
<dbReference type="EMBL" id="JAAIUO010000007">
    <property type="protein sequence ID" value="NSK15277.1"/>
    <property type="molecule type" value="Genomic_DNA"/>
</dbReference>
<dbReference type="SUPFAM" id="SSF54862">
    <property type="entry name" value="4Fe-4S ferredoxins"/>
    <property type="match status" value="1"/>
</dbReference>
<keyword evidence="4" id="KW-0004">4Fe-4S</keyword>
<keyword evidence="5" id="KW-0479">Metal-binding</keyword>
<dbReference type="GO" id="GO:0046872">
    <property type="term" value="F:metal ion binding"/>
    <property type="evidence" value="ECO:0007669"/>
    <property type="project" value="UniProtKB-KW"/>
</dbReference>
<dbReference type="GO" id="GO:0051539">
    <property type="term" value="F:4 iron, 4 sulfur cluster binding"/>
    <property type="evidence" value="ECO:0007669"/>
    <property type="project" value="UniProtKB-KW"/>
</dbReference>
<evidence type="ECO:0000313" key="11">
    <source>
        <dbReference type="Proteomes" id="UP000528555"/>
    </source>
</evidence>
<feature type="domain" description="4Fe-4S ferredoxin-type" evidence="8">
    <location>
        <begin position="215"/>
        <end position="237"/>
    </location>
</feature>
<dbReference type="InterPro" id="IPR047964">
    <property type="entry name" value="EFR1-like"/>
</dbReference>
<dbReference type="PANTHER" id="PTHR24960:SF79">
    <property type="entry name" value="PHOTOSYSTEM I IRON-SULFUR CENTER"/>
    <property type="match status" value="1"/>
</dbReference>
<keyword evidence="7" id="KW-0411">Iron-sulfur</keyword>
<dbReference type="PROSITE" id="PS51379">
    <property type="entry name" value="4FE4S_FER_2"/>
    <property type="match status" value="2"/>
</dbReference>
<evidence type="ECO:0000256" key="1">
    <source>
        <dbReference type="ARBA" id="ARBA00001966"/>
    </source>
</evidence>
<feature type="domain" description="4Fe-4S ferredoxin-type" evidence="8">
    <location>
        <begin position="180"/>
        <end position="209"/>
    </location>
</feature>
<keyword evidence="11" id="KW-1185">Reference proteome</keyword>
<proteinExistence type="predicted"/>
<dbReference type="EMBL" id="JAAITX010000007">
    <property type="protein sequence ID" value="NVH59050.1"/>
    <property type="molecule type" value="Genomic_DNA"/>
</dbReference>
<dbReference type="InterPro" id="IPR050157">
    <property type="entry name" value="PSI_iron-sulfur_center"/>
</dbReference>
<dbReference type="PROSITE" id="PS00198">
    <property type="entry name" value="4FE4S_FER_1"/>
    <property type="match status" value="2"/>
</dbReference>
<accession>A0A850HLV0</accession>
<evidence type="ECO:0000313" key="12">
    <source>
        <dbReference type="Proteomes" id="UP000701680"/>
    </source>
</evidence>
<comment type="cofactor">
    <cofactor evidence="1">
        <name>[4Fe-4S] cluster</name>
        <dbReference type="ChEBI" id="CHEBI:49883"/>
    </cofactor>
</comment>
<dbReference type="Gene3D" id="3.30.70.20">
    <property type="match status" value="1"/>
</dbReference>
<dbReference type="RefSeq" id="WP_101695123.1">
    <property type="nucleotide sequence ID" value="NZ_JAAITX010000007.1"/>
</dbReference>
<evidence type="ECO:0000259" key="8">
    <source>
        <dbReference type="PROSITE" id="PS51379"/>
    </source>
</evidence>